<evidence type="ECO:0000259" key="2">
    <source>
        <dbReference type="Pfam" id="PF13086"/>
    </source>
</evidence>
<evidence type="ECO:0000313" key="4">
    <source>
        <dbReference type="Proteomes" id="UP001499967"/>
    </source>
</evidence>
<evidence type="ECO:0000256" key="1">
    <source>
        <dbReference type="SAM" id="Coils"/>
    </source>
</evidence>
<sequence>MHARAVIGEHTRSEIADADRRAAEAEEAVAAADERYRSAREVMIRLRGEVDAAETRGAATDEDRRLVTDSVLRGLPERHARLYGLLHRRKDAAALEERHRELTDRARTLRAEAEERLVRDARVVATTLLRSRVHPALTAATFDVVLVDDAGAVPLAEVLLALRRAGTTAVVFGDFRQLGPAVPDDPAREVQRWVRATCFSHLGIADPADVDAREGCLALTGRSGLGTGYEQLREAAEAGTEIVLVDVSTVPGLAAARPGSVAGKWSAAGAVLACALAERHRRDGTVGVVAPDVVQADVTLAAFRDRGLVAATAVGPVRALQGREFATVVADLVAGDGGPQALGAGIAPARDRLYLIADGVADGPLREAVERGDIRTWSAAALLGAAEPPADDATFGEVAELLRAGVHGEEAFEGHAADARRSVWVWTPWPGDADAALEAAARRGVRVRVFAAPGEEVRAGTVIRSDHGHGGLVVVDEQVALLGAGERVVAVPGAAFAHRLLAELQAEWTGEPRPCDRCGEPMEVRRGDAADARWHCPGCDLAIPEQRHAPAETPVVG</sequence>
<proteinExistence type="predicted"/>
<feature type="domain" description="DNA2/NAM7 helicase helicase" evidence="2">
    <location>
        <begin position="78"/>
        <end position="182"/>
    </location>
</feature>
<dbReference type="EMBL" id="BAAAHP010000033">
    <property type="protein sequence ID" value="GAA0926699.1"/>
    <property type="molecule type" value="Genomic_DNA"/>
</dbReference>
<evidence type="ECO:0000313" key="3">
    <source>
        <dbReference type="EMBL" id="GAA0926699.1"/>
    </source>
</evidence>
<keyword evidence="1" id="KW-0175">Coiled coil</keyword>
<dbReference type="Pfam" id="PF13086">
    <property type="entry name" value="AAA_11"/>
    <property type="match status" value="1"/>
</dbReference>
<feature type="coiled-coil region" evidence="1">
    <location>
        <begin position="15"/>
        <end position="42"/>
    </location>
</feature>
<accession>A0ABP3ZSX8</accession>
<comment type="caution">
    <text evidence="3">The sequence shown here is derived from an EMBL/GenBank/DDBJ whole genome shotgun (WGS) entry which is preliminary data.</text>
</comment>
<gene>
    <name evidence="3" type="ORF">GCM10009559_11970</name>
</gene>
<dbReference type="SUPFAM" id="SSF56024">
    <property type="entry name" value="Phospholipase D/nuclease"/>
    <property type="match status" value="1"/>
</dbReference>
<dbReference type="Gene3D" id="3.40.50.300">
    <property type="entry name" value="P-loop containing nucleotide triphosphate hydrolases"/>
    <property type="match status" value="1"/>
</dbReference>
<dbReference type="Proteomes" id="UP001499967">
    <property type="component" value="Unassembled WGS sequence"/>
</dbReference>
<reference evidence="4" key="1">
    <citation type="journal article" date="2019" name="Int. J. Syst. Evol. Microbiol.">
        <title>The Global Catalogue of Microorganisms (GCM) 10K type strain sequencing project: providing services to taxonomists for standard genome sequencing and annotation.</title>
        <authorList>
            <consortium name="The Broad Institute Genomics Platform"/>
            <consortium name="The Broad Institute Genome Sequencing Center for Infectious Disease"/>
            <person name="Wu L."/>
            <person name="Ma J."/>
        </authorList>
    </citation>
    <scope>NUCLEOTIDE SEQUENCE [LARGE SCALE GENOMIC DNA]</scope>
    <source>
        <strain evidence="4">JCM 11117</strain>
    </source>
</reference>
<dbReference type="InterPro" id="IPR027417">
    <property type="entry name" value="P-loop_NTPase"/>
</dbReference>
<organism evidence="3 4">
    <name type="scientific">Pseudonocardia zijingensis</name>
    <dbReference type="NCBI Taxonomy" id="153376"/>
    <lineage>
        <taxon>Bacteria</taxon>
        <taxon>Bacillati</taxon>
        <taxon>Actinomycetota</taxon>
        <taxon>Actinomycetes</taxon>
        <taxon>Pseudonocardiales</taxon>
        <taxon>Pseudonocardiaceae</taxon>
        <taxon>Pseudonocardia</taxon>
    </lineage>
</organism>
<keyword evidence="4" id="KW-1185">Reference proteome</keyword>
<dbReference type="InterPro" id="IPR041677">
    <property type="entry name" value="DNA2/NAM7_AAA_11"/>
</dbReference>
<protein>
    <recommendedName>
        <fullName evidence="2">DNA2/NAM7 helicase helicase domain-containing protein</fullName>
    </recommendedName>
</protein>
<dbReference type="SUPFAM" id="SSF52540">
    <property type="entry name" value="P-loop containing nucleoside triphosphate hydrolases"/>
    <property type="match status" value="1"/>
</dbReference>
<name>A0ABP3ZSX8_9PSEU</name>